<comment type="caution">
    <text evidence="3">The sequence shown here is derived from an EMBL/GenBank/DDBJ whole genome shotgun (WGS) entry which is preliminary data.</text>
</comment>
<gene>
    <name evidence="3" type="ORF">OHK93_003852</name>
</gene>
<proteinExistence type="predicted"/>
<feature type="region of interest" description="Disordered" evidence="1">
    <location>
        <begin position="297"/>
        <end position="414"/>
    </location>
</feature>
<keyword evidence="2" id="KW-0812">Transmembrane</keyword>
<dbReference type="Proteomes" id="UP001161017">
    <property type="component" value="Unassembled WGS sequence"/>
</dbReference>
<evidence type="ECO:0000313" key="3">
    <source>
        <dbReference type="EMBL" id="MDI1485663.1"/>
    </source>
</evidence>
<evidence type="ECO:0000256" key="1">
    <source>
        <dbReference type="SAM" id="MobiDB-lite"/>
    </source>
</evidence>
<keyword evidence="2" id="KW-1133">Transmembrane helix</keyword>
<name>A0AA43QJ56_9LECA</name>
<feature type="compositionally biased region" description="Polar residues" evidence="1">
    <location>
        <begin position="328"/>
        <end position="337"/>
    </location>
</feature>
<evidence type="ECO:0000256" key="2">
    <source>
        <dbReference type="SAM" id="Phobius"/>
    </source>
</evidence>
<dbReference type="EMBL" id="JAPUFD010000002">
    <property type="protein sequence ID" value="MDI1485663.1"/>
    <property type="molecule type" value="Genomic_DNA"/>
</dbReference>
<organism evidence="3 4">
    <name type="scientific">Ramalina farinacea</name>
    <dbReference type="NCBI Taxonomy" id="258253"/>
    <lineage>
        <taxon>Eukaryota</taxon>
        <taxon>Fungi</taxon>
        <taxon>Dikarya</taxon>
        <taxon>Ascomycota</taxon>
        <taxon>Pezizomycotina</taxon>
        <taxon>Lecanoromycetes</taxon>
        <taxon>OSLEUM clade</taxon>
        <taxon>Lecanoromycetidae</taxon>
        <taxon>Lecanorales</taxon>
        <taxon>Lecanorineae</taxon>
        <taxon>Ramalinaceae</taxon>
        <taxon>Ramalina</taxon>
    </lineage>
</organism>
<accession>A0AA43QJ56</accession>
<feature type="transmembrane region" description="Helical" evidence="2">
    <location>
        <begin position="31"/>
        <end position="49"/>
    </location>
</feature>
<protein>
    <submittedName>
        <fullName evidence="3">Uncharacterized protein</fullName>
    </submittedName>
</protein>
<reference evidence="3" key="1">
    <citation type="journal article" date="2023" name="Genome Biol. Evol.">
        <title>First Whole Genome Sequence and Flow Cytometry Genome Size Data for the Lichen-Forming Fungus Ramalina farinacea (Ascomycota).</title>
        <authorList>
            <person name="Llewellyn T."/>
            <person name="Mian S."/>
            <person name="Hill R."/>
            <person name="Leitch I.J."/>
            <person name="Gaya E."/>
        </authorList>
    </citation>
    <scope>NUCLEOTIDE SEQUENCE</scope>
    <source>
        <strain evidence="3">LIQ254RAFAR</strain>
    </source>
</reference>
<sequence length="519" mass="57444">MVRRLAGAGLLERLEMALKNHALAQASRERLLGLFLIVSGAIIAIDYTITGSPEESGSMLLRILAHHLVLIGERVGLFVNDLTKTSVTKGCNVLWDKMGYFEWNYNKVAEDRDSETESPIHKGLSPGLKIGRPIYEDQYRHDSSIISHLAERPTNGFGWNDQAFWHNESMNISALTSQAAPILGTNQPPMLGLNNSRIVAAPSYCFLCDKSLSIDGLCHTCLESCLPTETVDVPSLGPLALPSAPIFAQPDIPYAAPVNTSVKQPIDYWQTQEPQCRISGALGSDFELFATGGPVFQQEEAPKGKDSESETYFLRPRQLIRRARPSESYVSTRQHTVTRGLPKQGVEPTMSPTTTSPKRERAPSPKKPYAEAKVPQKQRKSDKTRSLSKHPVETSTKSAAAISKRKRATSPNKLYKEAKLLHKQPTIDTYDSQLGLKDQRPSVTGKTQEVLGVLCCNCSAQRLPGHPYKASFPRTVVESGGWICDDCPMSSYFGPNPPRGRFCYCYSRRCTYRSTKALV</sequence>
<keyword evidence="4" id="KW-1185">Reference proteome</keyword>
<dbReference type="AlphaFoldDB" id="A0AA43QJ56"/>
<keyword evidence="2" id="KW-0472">Membrane</keyword>
<evidence type="ECO:0000313" key="4">
    <source>
        <dbReference type="Proteomes" id="UP001161017"/>
    </source>
</evidence>